<dbReference type="InterPro" id="IPR053005">
    <property type="entry name" value="Nuclear_Pos-Cytoskel_Interact"/>
</dbReference>
<keyword evidence="5" id="KW-1185">Reference proteome</keyword>
<gene>
    <name evidence="4" type="ORF">INT45_007486</name>
</gene>
<feature type="region of interest" description="Disordered" evidence="2">
    <location>
        <begin position="597"/>
        <end position="616"/>
    </location>
</feature>
<organism evidence="4 5">
    <name type="scientific">Circinella minor</name>
    <dbReference type="NCBI Taxonomy" id="1195481"/>
    <lineage>
        <taxon>Eukaryota</taxon>
        <taxon>Fungi</taxon>
        <taxon>Fungi incertae sedis</taxon>
        <taxon>Mucoromycota</taxon>
        <taxon>Mucoromycotina</taxon>
        <taxon>Mucoromycetes</taxon>
        <taxon>Mucorales</taxon>
        <taxon>Lichtheimiaceae</taxon>
        <taxon>Circinella</taxon>
    </lineage>
</organism>
<dbReference type="PANTHER" id="PTHR28190">
    <property type="entry name" value="NUCLEAR MIGRATION PROTEIN NUM1"/>
    <property type="match status" value="1"/>
</dbReference>
<feature type="coiled-coil region" evidence="1">
    <location>
        <begin position="61"/>
        <end position="109"/>
    </location>
</feature>
<feature type="compositionally biased region" description="Basic and acidic residues" evidence="2">
    <location>
        <begin position="317"/>
        <end position="330"/>
    </location>
</feature>
<accession>A0A8H7SFV3</accession>
<feature type="region of interest" description="Disordered" evidence="2">
    <location>
        <begin position="1"/>
        <end position="45"/>
    </location>
</feature>
<dbReference type="Proteomes" id="UP000646827">
    <property type="component" value="Unassembled WGS sequence"/>
</dbReference>
<feature type="domain" description="Pleckstrin homology" evidence="3">
    <location>
        <begin position="667"/>
        <end position="776"/>
    </location>
</feature>
<feature type="compositionally biased region" description="Basic and acidic residues" evidence="2">
    <location>
        <begin position="606"/>
        <end position="616"/>
    </location>
</feature>
<dbReference type="GO" id="GO:0005938">
    <property type="term" value="C:cell cortex"/>
    <property type="evidence" value="ECO:0007669"/>
    <property type="project" value="InterPro"/>
</dbReference>
<evidence type="ECO:0000256" key="1">
    <source>
        <dbReference type="SAM" id="Coils"/>
    </source>
</evidence>
<feature type="compositionally biased region" description="Basic and acidic residues" evidence="2">
    <location>
        <begin position="515"/>
        <end position="524"/>
    </location>
</feature>
<dbReference type="OrthoDB" id="2149224at2759"/>
<reference evidence="4 5" key="1">
    <citation type="submission" date="2020-12" db="EMBL/GenBank/DDBJ databases">
        <title>Metabolic potential, ecology and presence of endohyphal bacteria is reflected in genomic diversity of Mucoromycotina.</title>
        <authorList>
            <person name="Muszewska A."/>
            <person name="Okrasinska A."/>
            <person name="Steczkiewicz K."/>
            <person name="Drgas O."/>
            <person name="Orlowska M."/>
            <person name="Perlinska-Lenart U."/>
            <person name="Aleksandrzak-Piekarczyk T."/>
            <person name="Szatraj K."/>
            <person name="Zielenkiewicz U."/>
            <person name="Pilsyk S."/>
            <person name="Malc E."/>
            <person name="Mieczkowski P."/>
            <person name="Kruszewska J.S."/>
            <person name="Biernat P."/>
            <person name="Pawlowska J."/>
        </authorList>
    </citation>
    <scope>NUCLEOTIDE SEQUENCE [LARGE SCALE GENOMIC DNA]</scope>
    <source>
        <strain evidence="4 5">CBS 142.35</strain>
    </source>
</reference>
<evidence type="ECO:0000313" key="4">
    <source>
        <dbReference type="EMBL" id="KAG2227461.1"/>
    </source>
</evidence>
<feature type="region of interest" description="Disordered" evidence="2">
    <location>
        <begin position="317"/>
        <end position="528"/>
    </location>
</feature>
<dbReference type="GO" id="GO:0005739">
    <property type="term" value="C:mitochondrion"/>
    <property type="evidence" value="ECO:0007669"/>
    <property type="project" value="TreeGrafter"/>
</dbReference>
<dbReference type="InterPro" id="IPR024774">
    <property type="entry name" value="PH_dom-Mcp5-type"/>
</dbReference>
<feature type="compositionally biased region" description="Polar residues" evidence="2">
    <location>
        <begin position="11"/>
        <end position="24"/>
    </location>
</feature>
<comment type="caution">
    <text evidence="4">The sequence shown here is derived from an EMBL/GenBank/DDBJ whole genome shotgun (WGS) entry which is preliminary data.</text>
</comment>
<feature type="compositionally biased region" description="Low complexity" evidence="2">
    <location>
        <begin position="224"/>
        <end position="242"/>
    </location>
</feature>
<evidence type="ECO:0000313" key="5">
    <source>
        <dbReference type="Proteomes" id="UP000646827"/>
    </source>
</evidence>
<feature type="compositionally biased region" description="Basic and acidic residues" evidence="2">
    <location>
        <begin position="364"/>
        <end position="382"/>
    </location>
</feature>
<keyword evidence="1" id="KW-0175">Coiled coil</keyword>
<sequence length="824" mass="95152">MTDTIATTTTSSNNKEISNDSSTIRSKKRLQKSTSLQPSMKNNNNDMELAAEIGQGLLSEVRKMQSLLHQKEDTLMTLEHEKLEQEHQIDSLAKQLKQKTDREDQMNEEIWNLELAKQELMQHVQDLSRDLSKSLVEQNKLVQQERLSLTELDQLHSQQLLWNEKTEEYEQEIVSLRRTITQLRREIKNLEQKHKQVTLLKENHDITKSNCSDMEEEEEKNGDQDQLPVPQQQQQEQPISPQVDTYTLQKSIESATSKNDQYALDKLRLEISTLQDSLNHAHEIISVLEHDLKHERGDQQEIRQLLQEAQETIEILQEKHTEDDNDNNKEEQEEEQEEERITRPPQREMSLGDELVNAANVNDNDNKEEHGEQEERITRPPQREMSPGDELVNVANDKDNDNKEEEQQQEERIAQLSQQEMSLDDKLADAVNDNEEVEQQQEERITRPPQREMPLDDKLGDVANDNDSDNDNKEEEQQKEQEERIAQLPQREMSLDDKHIDVANDNDNEEEEQQQEERITKPSQREMSLGDELVNAPNTSWEIISLEPITNHISPTFSPETTSSLFEQSQNNNYKSMIMRKRSNKNYGTCVVRSGVYVDNNTPDDGGNKDNSNDIKQKREDQALISPARASAFDFDPTFVKNQQDDDNKDNSNLISSDSRATLTTNLVPAVTRTMIGDWMYKYTRKVVGSGISEKKHKRFFWIHPYTRTLYWGSQEPGVKHANGNKSALIISFQAIADNINPPSIMIQTPRRSLKVRCFDIMAHRAWVKALNYLVSDSEPSTITTKDNCAIEPSGSLSMLFQPRFRSSLCMPFSQQPAARRSVA</sequence>
<name>A0A8H7SFV3_9FUNG</name>
<dbReference type="GO" id="GO:0015631">
    <property type="term" value="F:tubulin binding"/>
    <property type="evidence" value="ECO:0007669"/>
    <property type="project" value="TreeGrafter"/>
</dbReference>
<feature type="compositionally biased region" description="Basic and acidic residues" evidence="2">
    <location>
        <begin position="396"/>
        <end position="413"/>
    </location>
</feature>
<feature type="compositionally biased region" description="Basic and acidic residues" evidence="2">
    <location>
        <begin position="493"/>
        <end position="502"/>
    </location>
</feature>
<feature type="compositionally biased region" description="Polar residues" evidence="2">
    <location>
        <begin position="32"/>
        <end position="45"/>
    </location>
</feature>
<feature type="coiled-coil region" evidence="1">
    <location>
        <begin position="166"/>
        <end position="200"/>
    </location>
</feature>
<proteinExistence type="predicted"/>
<dbReference type="Pfam" id="PF12814">
    <property type="entry name" value="Mcp5_PH"/>
    <property type="match status" value="1"/>
</dbReference>
<feature type="non-terminal residue" evidence="4">
    <location>
        <position position="1"/>
    </location>
</feature>
<evidence type="ECO:0000259" key="3">
    <source>
        <dbReference type="Pfam" id="PF12814"/>
    </source>
</evidence>
<dbReference type="GO" id="GO:0005543">
    <property type="term" value="F:phospholipid binding"/>
    <property type="evidence" value="ECO:0007669"/>
    <property type="project" value="InterPro"/>
</dbReference>
<feature type="compositionally biased region" description="Acidic residues" evidence="2">
    <location>
        <begin position="464"/>
        <end position="474"/>
    </location>
</feature>
<feature type="compositionally biased region" description="Acidic residues" evidence="2">
    <location>
        <begin position="504"/>
        <end position="514"/>
    </location>
</feature>
<protein>
    <recommendedName>
        <fullName evidence="3">Pleckstrin homology domain-containing protein</fullName>
    </recommendedName>
</protein>
<feature type="compositionally biased region" description="Basic and acidic residues" evidence="2">
    <location>
        <begin position="475"/>
        <end position="485"/>
    </location>
</feature>
<dbReference type="AlphaFoldDB" id="A0A8H7SFV3"/>
<dbReference type="GO" id="GO:0032065">
    <property type="term" value="P:maintenance of protein location in cell cortex"/>
    <property type="evidence" value="ECO:0007669"/>
    <property type="project" value="InterPro"/>
</dbReference>
<feature type="region of interest" description="Disordered" evidence="2">
    <location>
        <begin position="204"/>
        <end position="242"/>
    </location>
</feature>
<dbReference type="PANTHER" id="PTHR28190:SF1">
    <property type="entry name" value="NUCLEAR MIGRATION PROTEIN NUM1"/>
    <property type="match status" value="1"/>
</dbReference>
<evidence type="ECO:0000256" key="2">
    <source>
        <dbReference type="SAM" id="MobiDB-lite"/>
    </source>
</evidence>
<dbReference type="GO" id="GO:0000226">
    <property type="term" value="P:microtubule cytoskeleton organization"/>
    <property type="evidence" value="ECO:0007669"/>
    <property type="project" value="TreeGrafter"/>
</dbReference>
<feature type="compositionally biased region" description="Basic and acidic residues" evidence="2">
    <location>
        <begin position="441"/>
        <end position="460"/>
    </location>
</feature>
<dbReference type="EMBL" id="JAEPRB010000007">
    <property type="protein sequence ID" value="KAG2227461.1"/>
    <property type="molecule type" value="Genomic_DNA"/>
</dbReference>
<feature type="compositionally biased region" description="Low complexity" evidence="2">
    <location>
        <begin position="1"/>
        <end position="10"/>
    </location>
</feature>